<reference evidence="2" key="1">
    <citation type="submission" date="2015-08" db="EMBL/GenBank/DDBJ databases">
        <authorList>
            <person name="Babu N.S."/>
            <person name="Beckwith C.J."/>
            <person name="Beseler K.G."/>
            <person name="Brison A."/>
            <person name="Carone J.V."/>
            <person name="Caskin T.P."/>
            <person name="Diamond M."/>
            <person name="Durham M.E."/>
            <person name="Foxe J.M."/>
            <person name="Go M."/>
            <person name="Henderson B.A."/>
            <person name="Jones I.B."/>
            <person name="McGettigan J.A."/>
            <person name="Micheletti S.J."/>
            <person name="Nasrallah M.E."/>
            <person name="Ortiz D."/>
            <person name="Piller C.R."/>
            <person name="Privatt S.R."/>
            <person name="Schneider S.L."/>
            <person name="Sharp S."/>
            <person name="Smith T.C."/>
            <person name="Stanton J.D."/>
            <person name="Ullery H.E."/>
            <person name="Wilson R.J."/>
            <person name="Serrano M.G."/>
            <person name="Buck G."/>
            <person name="Lee V."/>
            <person name="Wang Y."/>
            <person name="Carvalho R."/>
            <person name="Voegtly L."/>
            <person name="Shi R."/>
            <person name="Duckworth R."/>
            <person name="Johnson A."/>
            <person name="Loviza R."/>
            <person name="Walstead R."/>
            <person name="Shah Z."/>
            <person name="Kiflezghi M."/>
            <person name="Wade K."/>
            <person name="Ball S.L."/>
            <person name="Bradley K.W."/>
            <person name="Asai D.J."/>
            <person name="Bowman C.A."/>
            <person name="Russell D.A."/>
            <person name="Pope W.H."/>
            <person name="Jacobs-Sera D."/>
            <person name="Hendrix R.W."/>
            <person name="Hatfull G.F."/>
        </authorList>
    </citation>
    <scope>NUCLEOTIDE SEQUENCE</scope>
</reference>
<organism evidence="2">
    <name type="scientific">metagenome</name>
    <dbReference type="NCBI Taxonomy" id="256318"/>
    <lineage>
        <taxon>unclassified sequences</taxon>
        <taxon>metagenomes</taxon>
    </lineage>
</organism>
<sequence length="77" mass="7787">MRYAGLARVGHVYSDYAKCSVCGSEVRLRPHPGTSGAGADEPAGPSDGVVGGGDPTVDLRECTNADCPTRQPGGPDA</sequence>
<evidence type="ECO:0000256" key="1">
    <source>
        <dbReference type="SAM" id="MobiDB-lite"/>
    </source>
</evidence>
<dbReference type="AlphaFoldDB" id="A0A2P2CGA9"/>
<name>A0A2P2CGA9_9ZZZZ</name>
<feature type="region of interest" description="Disordered" evidence="1">
    <location>
        <begin position="29"/>
        <end position="77"/>
    </location>
</feature>
<accession>A0A2P2CGA9</accession>
<dbReference type="EMBL" id="CZKB01000017">
    <property type="protein sequence ID" value="CUR61013.1"/>
    <property type="molecule type" value="Genomic_DNA"/>
</dbReference>
<evidence type="ECO:0000313" key="2">
    <source>
        <dbReference type="EMBL" id="CUR61013.1"/>
    </source>
</evidence>
<protein>
    <submittedName>
        <fullName evidence="2">Uncharacterized protein</fullName>
    </submittedName>
</protein>
<proteinExistence type="predicted"/>
<gene>
    <name evidence="2" type="ORF">NOCA1240116</name>
</gene>